<dbReference type="EMBL" id="CP069127">
    <property type="protein sequence ID" value="QRG66381.1"/>
    <property type="molecule type" value="Genomic_DNA"/>
</dbReference>
<evidence type="ECO:0000256" key="8">
    <source>
        <dbReference type="SAM" id="SignalP"/>
    </source>
</evidence>
<proteinExistence type="inferred from homology"/>
<feature type="domain" description="Spore germination GerAC-like C-terminal" evidence="9">
    <location>
        <begin position="232"/>
        <end position="399"/>
    </location>
</feature>
<evidence type="ECO:0000313" key="11">
    <source>
        <dbReference type="EMBL" id="QRG66381.1"/>
    </source>
</evidence>
<reference evidence="11 12" key="1">
    <citation type="submission" date="2021-01" db="EMBL/GenBank/DDBJ databases">
        <title>Identification of strong promoters based on the transcriptome of Brevibacillus choshinensis.</title>
        <authorList>
            <person name="Yao D."/>
            <person name="Zhang K."/>
            <person name="Wu J."/>
        </authorList>
    </citation>
    <scope>NUCLEOTIDE SEQUENCE [LARGE SCALE GENOMIC DNA]</scope>
    <source>
        <strain evidence="11 12">HPD31-SP3</strain>
    </source>
</reference>
<evidence type="ECO:0000256" key="3">
    <source>
        <dbReference type="ARBA" id="ARBA00022544"/>
    </source>
</evidence>
<evidence type="ECO:0000259" key="9">
    <source>
        <dbReference type="Pfam" id="PF05504"/>
    </source>
</evidence>
<evidence type="ECO:0000313" key="12">
    <source>
        <dbReference type="Proteomes" id="UP000596248"/>
    </source>
</evidence>
<dbReference type="NCBIfam" id="TIGR02887">
    <property type="entry name" value="spore_ger_x_C"/>
    <property type="match status" value="1"/>
</dbReference>
<keyword evidence="12" id="KW-1185">Reference proteome</keyword>
<evidence type="ECO:0000256" key="5">
    <source>
        <dbReference type="ARBA" id="ARBA00023136"/>
    </source>
</evidence>
<dbReference type="PANTHER" id="PTHR35789">
    <property type="entry name" value="SPORE GERMINATION PROTEIN B3"/>
    <property type="match status" value="1"/>
</dbReference>
<keyword evidence="3" id="KW-0309">Germination</keyword>
<protein>
    <submittedName>
        <fullName evidence="11">Ger(X)C family spore germination protein</fullName>
    </submittedName>
</protein>
<dbReference type="Proteomes" id="UP000596248">
    <property type="component" value="Chromosome"/>
</dbReference>
<comment type="subcellular location">
    <subcellularLocation>
        <location evidence="1">Membrane</location>
        <topology evidence="1">Lipid-anchor</topology>
    </subcellularLocation>
</comment>
<evidence type="ECO:0000256" key="7">
    <source>
        <dbReference type="ARBA" id="ARBA00023288"/>
    </source>
</evidence>
<dbReference type="Pfam" id="PF25198">
    <property type="entry name" value="Spore_GerAC_N"/>
    <property type="match status" value="1"/>
</dbReference>
<feature type="domain" description="Spore germination protein N-terminal" evidence="10">
    <location>
        <begin position="23"/>
        <end position="222"/>
    </location>
</feature>
<gene>
    <name evidence="11" type="ORF">JNE38_23010</name>
</gene>
<dbReference type="PROSITE" id="PS51257">
    <property type="entry name" value="PROKAR_LIPOPROTEIN"/>
    <property type="match status" value="1"/>
</dbReference>
<organism evidence="11 12">
    <name type="scientific">Brevibacillus choshinensis</name>
    <dbReference type="NCBI Taxonomy" id="54911"/>
    <lineage>
        <taxon>Bacteria</taxon>
        <taxon>Bacillati</taxon>
        <taxon>Bacillota</taxon>
        <taxon>Bacilli</taxon>
        <taxon>Bacillales</taxon>
        <taxon>Paenibacillaceae</taxon>
        <taxon>Brevibacillus</taxon>
    </lineage>
</organism>
<feature type="signal peptide" evidence="8">
    <location>
        <begin position="1"/>
        <end position="20"/>
    </location>
</feature>
<dbReference type="InterPro" id="IPR008844">
    <property type="entry name" value="Spore_GerAC-like"/>
</dbReference>
<dbReference type="InterPro" id="IPR057336">
    <property type="entry name" value="GerAC_N"/>
</dbReference>
<evidence type="ECO:0000256" key="4">
    <source>
        <dbReference type="ARBA" id="ARBA00022729"/>
    </source>
</evidence>
<dbReference type="Gene3D" id="3.30.300.210">
    <property type="entry name" value="Nutrient germinant receptor protein C, domain 3"/>
    <property type="match status" value="1"/>
</dbReference>
<dbReference type="InterPro" id="IPR038501">
    <property type="entry name" value="Spore_GerAC_C_sf"/>
</dbReference>
<sequence>MVKRVVAGLLVIALSLAVTGCWDQVQIEERGFVIGVAVDFPRNTKAEEQALQEAPDKPVGQNRFLITTQLVIPGGLIASGQSSGSGQNTANEAFLNLVSEGDSMFEVGRELATRSSRTPFYQHLKVTIISEEVARSKDGFANAIDVTLRDPDSRRSSKVYISKGDAKSIMDVKPKTEKLPALYIDSVGKNNDRNARMLPDIRLGDVHQQLLNHFSFAIPRITAEKQEVKLAGAAVFNADNQLVGFLGEEETEGLNFLTGKVRGGVLKTKFNNDLVVLNVQGARKTIKADVRDREHMKFTFNIECEGAIMESFIPIDLLDEKTLQKLESSFAREIERMSKDTISKVHEEMPVDVLRIGRYLKQYHNKLWKQIERDWENGRQLYKKSEITVKAQVFIRNNGGINKTENKTGR</sequence>
<keyword evidence="4 8" id="KW-0732">Signal</keyword>
<comment type="similarity">
    <text evidence="2">Belongs to the GerABKC lipoprotein family.</text>
</comment>
<keyword evidence="6" id="KW-0564">Palmitate</keyword>
<keyword evidence="7" id="KW-0449">Lipoprotein</keyword>
<evidence type="ECO:0000256" key="1">
    <source>
        <dbReference type="ARBA" id="ARBA00004635"/>
    </source>
</evidence>
<accession>A0ABX7FM79</accession>
<dbReference type="Pfam" id="PF05504">
    <property type="entry name" value="Spore_GerAC"/>
    <property type="match status" value="1"/>
</dbReference>
<evidence type="ECO:0000259" key="10">
    <source>
        <dbReference type="Pfam" id="PF25198"/>
    </source>
</evidence>
<dbReference type="PANTHER" id="PTHR35789:SF1">
    <property type="entry name" value="SPORE GERMINATION PROTEIN B3"/>
    <property type="match status" value="1"/>
</dbReference>
<name>A0ABX7FM79_BRECH</name>
<evidence type="ECO:0000256" key="2">
    <source>
        <dbReference type="ARBA" id="ARBA00007886"/>
    </source>
</evidence>
<feature type="chain" id="PRO_5047545725" evidence="8">
    <location>
        <begin position="21"/>
        <end position="410"/>
    </location>
</feature>
<keyword evidence="5" id="KW-0472">Membrane</keyword>
<dbReference type="RefSeq" id="WP_203353447.1">
    <property type="nucleotide sequence ID" value="NZ_CP069127.1"/>
</dbReference>
<dbReference type="InterPro" id="IPR046953">
    <property type="entry name" value="Spore_GerAC-like_C"/>
</dbReference>
<evidence type="ECO:0000256" key="6">
    <source>
        <dbReference type="ARBA" id="ARBA00023139"/>
    </source>
</evidence>